<name>A0A921S2Y2_SORBI</name>
<reference evidence="2" key="1">
    <citation type="journal article" date="2019" name="BMC Genomics">
        <title>A new reference genome for Sorghum bicolor reveals high levels of sequence similarity between sweet and grain genotypes: implications for the genetics of sugar metabolism.</title>
        <authorList>
            <person name="Cooper E.A."/>
            <person name="Brenton Z.W."/>
            <person name="Flinn B.S."/>
            <person name="Jenkins J."/>
            <person name="Shu S."/>
            <person name="Flowers D."/>
            <person name="Luo F."/>
            <person name="Wang Y."/>
            <person name="Xia P."/>
            <person name="Barry K."/>
            <person name="Daum C."/>
            <person name="Lipzen A."/>
            <person name="Yoshinaga Y."/>
            <person name="Schmutz J."/>
            <person name="Saski C."/>
            <person name="Vermerris W."/>
            <person name="Kresovich S."/>
        </authorList>
    </citation>
    <scope>NUCLEOTIDE SEQUENCE</scope>
</reference>
<evidence type="ECO:0000313" key="3">
    <source>
        <dbReference type="Proteomes" id="UP000807115"/>
    </source>
</evidence>
<gene>
    <name evidence="2" type="ORF">BDA96_01G347800</name>
</gene>
<protein>
    <submittedName>
        <fullName evidence="2">Uncharacterized protein</fullName>
    </submittedName>
</protein>
<accession>A0A921S2Y2</accession>
<dbReference type="Proteomes" id="UP000807115">
    <property type="component" value="Chromosome 1"/>
</dbReference>
<organism evidence="2 3">
    <name type="scientific">Sorghum bicolor</name>
    <name type="common">Sorghum</name>
    <name type="synonym">Sorghum vulgare</name>
    <dbReference type="NCBI Taxonomy" id="4558"/>
    <lineage>
        <taxon>Eukaryota</taxon>
        <taxon>Viridiplantae</taxon>
        <taxon>Streptophyta</taxon>
        <taxon>Embryophyta</taxon>
        <taxon>Tracheophyta</taxon>
        <taxon>Spermatophyta</taxon>
        <taxon>Magnoliopsida</taxon>
        <taxon>Liliopsida</taxon>
        <taxon>Poales</taxon>
        <taxon>Poaceae</taxon>
        <taxon>PACMAD clade</taxon>
        <taxon>Panicoideae</taxon>
        <taxon>Andropogonodae</taxon>
        <taxon>Andropogoneae</taxon>
        <taxon>Sorghinae</taxon>
        <taxon>Sorghum</taxon>
    </lineage>
</organism>
<evidence type="ECO:0000313" key="2">
    <source>
        <dbReference type="EMBL" id="KAG0550549.1"/>
    </source>
</evidence>
<feature type="compositionally biased region" description="Low complexity" evidence="1">
    <location>
        <begin position="1"/>
        <end position="15"/>
    </location>
</feature>
<dbReference type="AlphaFoldDB" id="A0A921S2Y2"/>
<dbReference type="EMBL" id="CM027680">
    <property type="protein sequence ID" value="KAG0550549.1"/>
    <property type="molecule type" value="Genomic_DNA"/>
</dbReference>
<evidence type="ECO:0000256" key="1">
    <source>
        <dbReference type="SAM" id="MobiDB-lite"/>
    </source>
</evidence>
<proteinExistence type="predicted"/>
<comment type="caution">
    <text evidence="2">The sequence shown here is derived from an EMBL/GenBank/DDBJ whole genome shotgun (WGS) entry which is preliminary data.</text>
</comment>
<feature type="region of interest" description="Disordered" evidence="1">
    <location>
        <begin position="1"/>
        <end position="20"/>
    </location>
</feature>
<reference evidence="2" key="2">
    <citation type="submission" date="2020-10" db="EMBL/GenBank/DDBJ databases">
        <authorList>
            <person name="Cooper E.A."/>
            <person name="Brenton Z.W."/>
            <person name="Flinn B.S."/>
            <person name="Jenkins J."/>
            <person name="Shu S."/>
            <person name="Flowers D."/>
            <person name="Luo F."/>
            <person name="Wang Y."/>
            <person name="Xia P."/>
            <person name="Barry K."/>
            <person name="Daum C."/>
            <person name="Lipzen A."/>
            <person name="Yoshinaga Y."/>
            <person name="Schmutz J."/>
            <person name="Saski C."/>
            <person name="Vermerris W."/>
            <person name="Kresovich S."/>
        </authorList>
    </citation>
    <scope>NUCLEOTIDE SEQUENCE</scope>
</reference>
<sequence>MGASAPHGALAARAPAPRRREVPTAPLGCHGPSCLLCSFACLVACLLLVSVFSLGSLVSLEFEVGEWELGQACY</sequence>